<dbReference type="Gene3D" id="1.10.3210.10">
    <property type="entry name" value="Hypothetical protein af1432"/>
    <property type="match status" value="2"/>
</dbReference>
<dbReference type="InterPro" id="IPR006675">
    <property type="entry name" value="HDIG_dom"/>
</dbReference>
<gene>
    <name evidence="1" type="ORF">E9161_13230</name>
</gene>
<proteinExistence type="predicted"/>
<dbReference type="EMBL" id="SSUJ01000010">
    <property type="protein sequence ID" value="THI29256.1"/>
    <property type="molecule type" value="Genomic_DNA"/>
</dbReference>
<dbReference type="InterPro" id="IPR037522">
    <property type="entry name" value="HD_GYP_dom"/>
</dbReference>
<evidence type="ECO:0000313" key="1">
    <source>
        <dbReference type="EMBL" id="THI29256.1"/>
    </source>
</evidence>
<dbReference type="InterPro" id="IPR006674">
    <property type="entry name" value="HD_domain"/>
</dbReference>
<sequence length="398" mass="45886">MQISTQNTLSLINIIIKSIFPDLAMHMQRTAYISLIIAKELNLHKNEIENIYIASNIHDIGFIDKKWSVTASRDIVESEYITEHEANGVMMLNEISIFEPALTIIGQHHISWVANNPEKYPLECHILHMADAFELFTQSQLDNNISYEDIKIDDFIEENNQFPPELITALYKVIKHDILWYRLASTQLEQTLEDISPVKKNIISTDDLLEVCQLIAKIIDTYSNFTMSHSIKVAKISRFIAEKMELPLESQKQIQIAGYLHDIGKLYIPIHILEKKGRLTASEYSLMRIHSYKTDEMLSQIEPLRNIKHWAANHHERLDGSGYPRGLVAYKLDLPSKILAIADVFTAMAEDRPYRKGMKPERILDIIDEEVQNNRLEKVVFDVLKSNIKSAYSIINNV</sequence>
<dbReference type="KEGG" id="kpy:KPNIH31_18145"/>
<protein>
    <submittedName>
        <fullName evidence="1">HD domain-containing protein</fullName>
    </submittedName>
</protein>
<dbReference type="PANTHER" id="PTHR43155">
    <property type="entry name" value="CYCLIC DI-GMP PHOSPHODIESTERASE PA4108-RELATED"/>
    <property type="match status" value="1"/>
</dbReference>
<dbReference type="Pfam" id="PF13487">
    <property type="entry name" value="HD_5"/>
    <property type="match status" value="1"/>
</dbReference>
<dbReference type="PANTHER" id="PTHR43155:SF1">
    <property type="entry name" value="3'3'-CGAMP-SPECIFIC PHOSPHODIESTERASE 1"/>
    <property type="match status" value="1"/>
</dbReference>
<evidence type="ECO:0000313" key="2">
    <source>
        <dbReference type="Proteomes" id="UP000304895"/>
    </source>
</evidence>
<dbReference type="Proteomes" id="UP000304895">
    <property type="component" value="Unassembled WGS sequence"/>
</dbReference>
<dbReference type="InterPro" id="IPR003607">
    <property type="entry name" value="HD/PDEase_dom"/>
</dbReference>
<comment type="caution">
    <text evidence="1">The sequence shown here is derived from an EMBL/GenBank/DDBJ whole genome shotgun (WGS) entry which is preliminary data.</text>
</comment>
<organism evidence="1 2">
    <name type="scientific">Klebsiella pneumoniae subsp. pneumoniae</name>
    <dbReference type="NCBI Taxonomy" id="72407"/>
    <lineage>
        <taxon>Bacteria</taxon>
        <taxon>Pseudomonadati</taxon>
        <taxon>Pseudomonadota</taxon>
        <taxon>Gammaproteobacteria</taxon>
        <taxon>Enterobacterales</taxon>
        <taxon>Enterobacteriaceae</taxon>
        <taxon>Klebsiella/Raoultella group</taxon>
        <taxon>Klebsiella</taxon>
        <taxon>Klebsiella pneumoniae complex</taxon>
    </lineage>
</organism>
<name>A0A4S4V4T9_KLEPN</name>
<dbReference type="PROSITE" id="PS51832">
    <property type="entry name" value="HD_GYP"/>
    <property type="match status" value="1"/>
</dbReference>
<dbReference type="AlphaFoldDB" id="A0A4S4V4T9"/>
<dbReference type="SMART" id="SM00471">
    <property type="entry name" value="HDc"/>
    <property type="match status" value="2"/>
</dbReference>
<dbReference type="NCBIfam" id="TIGR00277">
    <property type="entry name" value="HDIG"/>
    <property type="match status" value="1"/>
</dbReference>
<dbReference type="GO" id="GO:0008081">
    <property type="term" value="F:phosphoric diester hydrolase activity"/>
    <property type="evidence" value="ECO:0007669"/>
    <property type="project" value="UniProtKB-ARBA"/>
</dbReference>
<dbReference type="Pfam" id="PF01966">
    <property type="entry name" value="HD"/>
    <property type="match status" value="1"/>
</dbReference>
<dbReference type="RefSeq" id="WP_032433355.1">
    <property type="nucleotide sequence ID" value="NZ_CP009876.1"/>
</dbReference>
<accession>A0A4S4V4T9</accession>
<dbReference type="SUPFAM" id="SSF109604">
    <property type="entry name" value="HD-domain/PDEase-like"/>
    <property type="match status" value="2"/>
</dbReference>
<dbReference type="CDD" id="cd00077">
    <property type="entry name" value="HDc"/>
    <property type="match status" value="2"/>
</dbReference>
<reference evidence="1 2" key="1">
    <citation type="submission" date="2019-04" db="EMBL/GenBank/DDBJ databases">
        <authorList>
            <person name="Fouts D."/>
            <person name="Sutton G."/>
            <person name="Singh I."/>
            <person name="Nguyen K."/>
        </authorList>
    </citation>
    <scope>NUCLEOTIDE SEQUENCE [LARGE SCALE GENOMIC DNA]</scope>
    <source>
        <strain evidence="1 2">55</strain>
    </source>
</reference>